<evidence type="ECO:0000313" key="6">
    <source>
        <dbReference type="EMBL" id="QCT72026.1"/>
    </source>
</evidence>
<dbReference type="GO" id="GO:0003700">
    <property type="term" value="F:DNA-binding transcription factor activity"/>
    <property type="evidence" value="ECO:0007669"/>
    <property type="project" value="InterPro"/>
</dbReference>
<dbReference type="Gene3D" id="1.10.1660.10">
    <property type="match status" value="1"/>
</dbReference>
<dbReference type="CDD" id="cd01107">
    <property type="entry name" value="HTH_BmrR"/>
    <property type="match status" value="1"/>
</dbReference>
<keyword evidence="7" id="KW-1185">Reference proteome</keyword>
<dbReference type="Pfam" id="PF06445">
    <property type="entry name" value="GyrI-like"/>
    <property type="match status" value="1"/>
</dbReference>
<keyword evidence="3" id="KW-0238">DNA-binding</keyword>
<dbReference type="GO" id="GO:0003677">
    <property type="term" value="F:DNA binding"/>
    <property type="evidence" value="ECO:0007669"/>
    <property type="project" value="UniProtKB-KW"/>
</dbReference>
<dbReference type="InterPro" id="IPR000551">
    <property type="entry name" value="MerR-type_HTH_dom"/>
</dbReference>
<organism evidence="6 7">
    <name type="scientific">Eubacterium maltosivorans</name>
    <dbReference type="NCBI Taxonomy" id="2041044"/>
    <lineage>
        <taxon>Bacteria</taxon>
        <taxon>Bacillati</taxon>
        <taxon>Bacillota</taxon>
        <taxon>Clostridia</taxon>
        <taxon>Eubacteriales</taxon>
        <taxon>Eubacteriaceae</taxon>
        <taxon>Eubacterium</taxon>
    </lineage>
</organism>
<dbReference type="AlphaFoldDB" id="A0A4V1GM47"/>
<evidence type="ECO:0000256" key="2">
    <source>
        <dbReference type="ARBA" id="ARBA00023015"/>
    </source>
</evidence>
<dbReference type="PANTHER" id="PTHR30204:SF69">
    <property type="entry name" value="MERR-FAMILY TRANSCRIPTIONAL REGULATOR"/>
    <property type="match status" value="1"/>
</dbReference>
<dbReference type="EMBL" id="CP029487">
    <property type="protein sequence ID" value="QCT72026.1"/>
    <property type="molecule type" value="Genomic_DNA"/>
</dbReference>
<dbReference type="KEGG" id="emt:CPZ25_012040"/>
<dbReference type="Proteomes" id="UP000218387">
    <property type="component" value="Chromosome"/>
</dbReference>
<dbReference type="PROSITE" id="PS00552">
    <property type="entry name" value="HTH_MERR_1"/>
    <property type="match status" value="1"/>
</dbReference>
<dbReference type="Pfam" id="PF13411">
    <property type="entry name" value="MerR_1"/>
    <property type="match status" value="1"/>
</dbReference>
<accession>A0A4V1GM47</accession>
<keyword evidence="1" id="KW-0678">Repressor</keyword>
<dbReference type="InterPro" id="IPR010499">
    <property type="entry name" value="AraC_E-bd"/>
</dbReference>
<dbReference type="RefSeq" id="WP_074617860.1">
    <property type="nucleotide sequence ID" value="NZ_CABJDW020000001.1"/>
</dbReference>
<evidence type="ECO:0000313" key="7">
    <source>
        <dbReference type="Proteomes" id="UP000218387"/>
    </source>
</evidence>
<dbReference type="InterPro" id="IPR029442">
    <property type="entry name" value="GyrI-like"/>
</dbReference>
<name>A0A4V1GM47_EUBML</name>
<dbReference type="PANTHER" id="PTHR30204">
    <property type="entry name" value="REDOX-CYCLING DRUG-SENSING TRANSCRIPTIONAL ACTIVATOR SOXR"/>
    <property type="match status" value="1"/>
</dbReference>
<dbReference type="SUPFAM" id="SSF55136">
    <property type="entry name" value="Probable bacterial effector-binding domain"/>
    <property type="match status" value="1"/>
</dbReference>
<sequence>MYRISEFSKITNLTVKALRYYDEQGILAPSHRDSQNGYRYYSEEDFKRAQLVALLRSFDFSISELRDVMENFDEDADLTYFLEEKKAMIENKIEKEKELLKEISLYIEPVGQEESHMQYKIEVKRLEPVMVASIRYQGLYSEVGKYIARIYKAVKGSASGIPFNLYYNEAYQEKADIEICVPVKRYIEAAGIECKTLPAVERAVSTIHQGSYSHFNHAYKALLDYSKAQGLKLLIPSREIYIKGPGVIFKGNENKYMTEIVIPFE</sequence>
<dbReference type="InterPro" id="IPR009061">
    <property type="entry name" value="DNA-bd_dom_put_sf"/>
</dbReference>
<dbReference type="Gene3D" id="3.20.80.10">
    <property type="entry name" value="Regulatory factor, effector binding domain"/>
    <property type="match status" value="1"/>
</dbReference>
<proteinExistence type="predicted"/>
<dbReference type="InterPro" id="IPR011256">
    <property type="entry name" value="Reg_factor_effector_dom_sf"/>
</dbReference>
<evidence type="ECO:0000256" key="1">
    <source>
        <dbReference type="ARBA" id="ARBA00022491"/>
    </source>
</evidence>
<dbReference type="SUPFAM" id="SSF46955">
    <property type="entry name" value="Putative DNA-binding domain"/>
    <property type="match status" value="1"/>
</dbReference>
<evidence type="ECO:0000256" key="3">
    <source>
        <dbReference type="ARBA" id="ARBA00023125"/>
    </source>
</evidence>
<keyword evidence="2" id="KW-0805">Transcription regulation</keyword>
<dbReference type="SMART" id="SM00871">
    <property type="entry name" value="AraC_E_bind"/>
    <property type="match status" value="1"/>
</dbReference>
<evidence type="ECO:0000256" key="4">
    <source>
        <dbReference type="ARBA" id="ARBA00023163"/>
    </source>
</evidence>
<gene>
    <name evidence="6" type="ORF">CPZ25_012040</name>
</gene>
<evidence type="ECO:0000259" key="5">
    <source>
        <dbReference type="PROSITE" id="PS50937"/>
    </source>
</evidence>
<reference evidence="6 7" key="1">
    <citation type="submission" date="2018-05" db="EMBL/GenBank/DDBJ databases">
        <title>Genome comparison of Eubacterium sp.</title>
        <authorList>
            <person name="Feng Y."/>
            <person name="Sanchez-Andrea I."/>
            <person name="Stams A.J.M."/>
            <person name="De Vos W.M."/>
        </authorList>
    </citation>
    <scope>NUCLEOTIDE SEQUENCE [LARGE SCALE GENOMIC DNA]</scope>
    <source>
        <strain evidence="6 7">YI</strain>
    </source>
</reference>
<keyword evidence="4" id="KW-0804">Transcription</keyword>
<dbReference type="PROSITE" id="PS50937">
    <property type="entry name" value="HTH_MERR_2"/>
    <property type="match status" value="1"/>
</dbReference>
<dbReference type="SMART" id="SM00422">
    <property type="entry name" value="HTH_MERR"/>
    <property type="match status" value="1"/>
</dbReference>
<protein>
    <submittedName>
        <fullName evidence="6">MerR family transcriptional regulator</fullName>
    </submittedName>
</protein>
<feature type="domain" description="HTH merR-type" evidence="5">
    <location>
        <begin position="1"/>
        <end position="71"/>
    </location>
</feature>
<dbReference type="InterPro" id="IPR047057">
    <property type="entry name" value="MerR_fam"/>
</dbReference>